<accession>A0ABV7BUP5</accession>
<evidence type="ECO:0008006" key="3">
    <source>
        <dbReference type="Google" id="ProtNLM"/>
    </source>
</evidence>
<dbReference type="Proteomes" id="UP001595420">
    <property type="component" value="Unassembled WGS sequence"/>
</dbReference>
<comment type="caution">
    <text evidence="1">The sequence shown here is derived from an EMBL/GenBank/DDBJ whole genome shotgun (WGS) entry which is preliminary data.</text>
</comment>
<evidence type="ECO:0000313" key="1">
    <source>
        <dbReference type="EMBL" id="MFC3000784.1"/>
    </source>
</evidence>
<dbReference type="EMBL" id="JBHRSB010000003">
    <property type="protein sequence ID" value="MFC3000784.1"/>
    <property type="molecule type" value="Genomic_DNA"/>
</dbReference>
<protein>
    <recommendedName>
        <fullName evidence="3">DUF3644 domain-containing protein</fullName>
    </recommendedName>
</protein>
<organism evidence="1 2">
    <name type="scientific">Falsiroseomonas tokyonensis</name>
    <dbReference type="NCBI Taxonomy" id="430521"/>
    <lineage>
        <taxon>Bacteria</taxon>
        <taxon>Pseudomonadati</taxon>
        <taxon>Pseudomonadota</taxon>
        <taxon>Alphaproteobacteria</taxon>
        <taxon>Acetobacterales</taxon>
        <taxon>Roseomonadaceae</taxon>
        <taxon>Falsiroseomonas</taxon>
    </lineage>
</organism>
<keyword evidence="2" id="KW-1185">Reference proteome</keyword>
<name>A0ABV7BUP5_9PROT</name>
<dbReference type="RefSeq" id="WP_216836853.1">
    <property type="nucleotide sequence ID" value="NZ_JAFNJS010000003.1"/>
</dbReference>
<proteinExistence type="predicted"/>
<evidence type="ECO:0000313" key="2">
    <source>
        <dbReference type="Proteomes" id="UP001595420"/>
    </source>
</evidence>
<sequence length="312" mass="35457">MTLYLNESHARRRFKELLGQANHMIVTILVGLDAVEQGLVTAPPPDLHAAWSPANPVNSARRARRLVLDMVLVRSVDAVDVYLRMCRRSPGLIQEVELKNGVDGAGRSVFNKILALEKRYWSESPVLFSLVSVMVAWRNKGAHEEADTEVSDLHRKTLRDNAADIASVYRGLDVERLLVGFDSAAPTFKEVASLISAAQNFIHILEIALFRDLDADQYLRELVWKAPPDVYGNYAYLFRKKRLQSIWGRDYSERPTAVRRYLRQFGLVTDRRHDHAATFSASAIDRLCARTPLEVFEWANPEKSVEVLDKKD</sequence>
<reference evidence="2" key="1">
    <citation type="journal article" date="2019" name="Int. J. Syst. Evol. Microbiol.">
        <title>The Global Catalogue of Microorganisms (GCM) 10K type strain sequencing project: providing services to taxonomists for standard genome sequencing and annotation.</title>
        <authorList>
            <consortium name="The Broad Institute Genomics Platform"/>
            <consortium name="The Broad Institute Genome Sequencing Center for Infectious Disease"/>
            <person name="Wu L."/>
            <person name="Ma J."/>
        </authorList>
    </citation>
    <scope>NUCLEOTIDE SEQUENCE [LARGE SCALE GENOMIC DNA]</scope>
    <source>
        <strain evidence="2">CGMCC 1.16855</strain>
    </source>
</reference>
<gene>
    <name evidence="1" type="ORF">ACFOD3_12830</name>
</gene>